<keyword evidence="8" id="KW-0443">Lipid metabolism</keyword>
<evidence type="ECO:0000256" key="2">
    <source>
        <dbReference type="ARBA" id="ARBA00008467"/>
    </source>
</evidence>
<keyword evidence="6 11" id="KW-0808">Transferase</keyword>
<keyword evidence="7" id="KW-0276">Fatty acid metabolism</keyword>
<dbReference type="GO" id="GO:0005829">
    <property type="term" value="C:cytosol"/>
    <property type="evidence" value="ECO:0007669"/>
    <property type="project" value="TreeGrafter"/>
</dbReference>
<dbReference type="NCBIfam" id="NF005589">
    <property type="entry name" value="PRK07314.1"/>
    <property type="match status" value="1"/>
</dbReference>
<comment type="caution">
    <text evidence="15">The sequence shown here is derived from an EMBL/GenBank/DDBJ whole genome shotgun (WGS) entry which is preliminary data.</text>
</comment>
<feature type="active site" description="For beta-ketoacyl synthase activity" evidence="12">
    <location>
        <position position="192"/>
    </location>
</feature>
<dbReference type="PIRSF" id="PIRSF000447">
    <property type="entry name" value="KAS_II"/>
    <property type="match status" value="1"/>
</dbReference>
<dbReference type="SUPFAM" id="SSF53901">
    <property type="entry name" value="Thiolase-like"/>
    <property type="match status" value="2"/>
</dbReference>
<evidence type="ECO:0000313" key="15">
    <source>
        <dbReference type="EMBL" id="KXU34188.1"/>
    </source>
</evidence>
<evidence type="ECO:0000256" key="5">
    <source>
        <dbReference type="ARBA" id="ARBA00022516"/>
    </source>
</evidence>
<comment type="catalytic activity">
    <reaction evidence="11">
        <text>a fatty acyl-[ACP] + malonyl-[ACP] + H(+) = a 3-oxoacyl-[ACP] + holo-[ACP] + CO2</text>
        <dbReference type="Rhea" id="RHEA:22836"/>
        <dbReference type="Rhea" id="RHEA-COMP:9623"/>
        <dbReference type="Rhea" id="RHEA-COMP:9685"/>
        <dbReference type="Rhea" id="RHEA-COMP:9916"/>
        <dbReference type="Rhea" id="RHEA-COMP:14125"/>
        <dbReference type="ChEBI" id="CHEBI:15378"/>
        <dbReference type="ChEBI" id="CHEBI:16526"/>
        <dbReference type="ChEBI" id="CHEBI:64479"/>
        <dbReference type="ChEBI" id="CHEBI:78449"/>
        <dbReference type="ChEBI" id="CHEBI:78776"/>
        <dbReference type="ChEBI" id="CHEBI:138651"/>
    </reaction>
</comment>
<dbReference type="InterPro" id="IPR016039">
    <property type="entry name" value="Thiolase-like"/>
</dbReference>
<evidence type="ECO:0000256" key="12">
    <source>
        <dbReference type="PIRSR" id="PIRSR000447-1"/>
    </source>
</evidence>
<dbReference type="InterPro" id="IPR020841">
    <property type="entry name" value="PKS_Beta-ketoAc_synthase_dom"/>
</dbReference>
<proteinExistence type="inferred from homology"/>
<evidence type="ECO:0000256" key="7">
    <source>
        <dbReference type="ARBA" id="ARBA00022832"/>
    </source>
</evidence>
<sequence>MSVIPSVHSSRRRVVVTGLGAVTPVGNSAGETWAALAAGKSGIGPISRFDASGCSAQIAGEVRGLEPTGAVASPLAPRGADGPPLTQVFTPKDMKKFGRFTHLGAVAAVEAYADSGLDAARAELSPERMGVNLGVGLGGLPEMEAMHDTWQAGGFRKISPFFIIQIAPNLLAGQVSLLLDFRGPNMSVASACATSGHSLGEAAAAIARGEAEVMIAGGAESTITPLAVGAFAQMRALSTRNDAPAIASRPYDADRDGFVLGEGAVVFVLEEYEHARRRGARIYAELRGYGASADAYHLTSLAPGGEGSVRSMRAALESGGLAPSDVDYVSAHATSTPGGDGEEAAAIAAVFGEAKSKLNVSGVKSMTGHLLGGAGALGAFAAVKAIAEGLVPPTINLDNVDPDCAASGLDFTPNVAVKREVRAALSNCFGFGGTNASLSFARL</sequence>
<evidence type="ECO:0000313" key="16">
    <source>
        <dbReference type="Proteomes" id="UP000071392"/>
    </source>
</evidence>
<dbReference type="PROSITE" id="PS00606">
    <property type="entry name" value="KS3_1"/>
    <property type="match status" value="1"/>
</dbReference>
<evidence type="ECO:0000256" key="9">
    <source>
        <dbReference type="ARBA" id="ARBA00023160"/>
    </source>
</evidence>
<organism evidence="15 16">
    <name type="scientific">Cephaloticoccus capnophilus</name>
    <dbReference type="NCBI Taxonomy" id="1548208"/>
    <lineage>
        <taxon>Bacteria</taxon>
        <taxon>Pseudomonadati</taxon>
        <taxon>Verrucomicrobiota</taxon>
        <taxon>Opitutia</taxon>
        <taxon>Opitutales</taxon>
        <taxon>Opitutaceae</taxon>
        <taxon>Cephaloticoccus</taxon>
    </lineage>
</organism>
<dbReference type="InterPro" id="IPR017568">
    <property type="entry name" value="3-oxoacyl-ACP_synth-2"/>
</dbReference>
<keyword evidence="16" id="KW-1185">Reference proteome</keyword>
<evidence type="ECO:0000256" key="4">
    <source>
        <dbReference type="ARBA" id="ARBA00014657"/>
    </source>
</evidence>
<comment type="pathway">
    <text evidence="1 11">Lipid metabolism; fatty acid biosynthesis.</text>
</comment>
<dbReference type="InterPro" id="IPR014031">
    <property type="entry name" value="Ketoacyl_synth_C"/>
</dbReference>
<dbReference type="InterPro" id="IPR014030">
    <property type="entry name" value="Ketoacyl_synth_N"/>
</dbReference>
<dbReference type="STRING" id="1548208.AXK12_07910"/>
<dbReference type="Pfam" id="PF00109">
    <property type="entry name" value="ketoacyl-synt"/>
    <property type="match status" value="1"/>
</dbReference>
<dbReference type="PANTHER" id="PTHR11712:SF336">
    <property type="entry name" value="3-OXOACYL-[ACYL-CARRIER-PROTEIN] SYNTHASE, MITOCHONDRIAL"/>
    <property type="match status" value="1"/>
</dbReference>
<dbReference type="PANTHER" id="PTHR11712">
    <property type="entry name" value="POLYKETIDE SYNTHASE-RELATED"/>
    <property type="match status" value="1"/>
</dbReference>
<comment type="catalytic activity">
    <reaction evidence="11">
        <text>(9Z)-hexadecenoyl-[ACP] + malonyl-[ACP] + H(+) = 3-oxo-(11Z)-octadecenoyl-[ACP] + holo-[ACP] + CO2</text>
        <dbReference type="Rhea" id="RHEA:55040"/>
        <dbReference type="Rhea" id="RHEA-COMP:9623"/>
        <dbReference type="Rhea" id="RHEA-COMP:9685"/>
        <dbReference type="Rhea" id="RHEA-COMP:10800"/>
        <dbReference type="Rhea" id="RHEA-COMP:14074"/>
        <dbReference type="ChEBI" id="CHEBI:15378"/>
        <dbReference type="ChEBI" id="CHEBI:16526"/>
        <dbReference type="ChEBI" id="CHEBI:64479"/>
        <dbReference type="ChEBI" id="CHEBI:78449"/>
        <dbReference type="ChEBI" id="CHEBI:83989"/>
        <dbReference type="ChEBI" id="CHEBI:138538"/>
        <dbReference type="EC" id="2.3.1.179"/>
    </reaction>
</comment>
<comment type="function">
    <text evidence="11">Involved in the type II fatty acid elongation cycle. Catalyzes the elongation of a wide range of acyl-ACP by the addition of two carbons from malonyl-ACP to an acyl acceptor. Can efficiently catalyze the conversion of palmitoleoyl-ACP (cis-hexadec-9-enoyl-ACP) to cis-vaccenoyl-ACP (cis-octadec-11-enoyl-ACP), an essential step in the thermal regulation of fatty acid composition.</text>
</comment>
<evidence type="ECO:0000256" key="6">
    <source>
        <dbReference type="ARBA" id="ARBA00022679"/>
    </source>
</evidence>
<feature type="domain" description="Ketosynthase family 3 (KS3)" evidence="14">
    <location>
        <begin position="11"/>
        <end position="442"/>
    </location>
</feature>
<dbReference type="InterPro" id="IPR018201">
    <property type="entry name" value="Ketoacyl_synth_AS"/>
</dbReference>
<dbReference type="NCBIfam" id="TIGR03150">
    <property type="entry name" value="fabF"/>
    <property type="match status" value="1"/>
</dbReference>
<evidence type="ECO:0000256" key="3">
    <source>
        <dbReference type="ARBA" id="ARBA00012356"/>
    </source>
</evidence>
<keyword evidence="5 11" id="KW-0444">Lipid biosynthesis</keyword>
<dbReference type="UniPathway" id="UPA00094"/>
<dbReference type="Proteomes" id="UP000071392">
    <property type="component" value="Unassembled WGS sequence"/>
</dbReference>
<dbReference type="GO" id="GO:0006633">
    <property type="term" value="P:fatty acid biosynthetic process"/>
    <property type="evidence" value="ECO:0007669"/>
    <property type="project" value="UniProtKB-UniRule"/>
</dbReference>
<keyword evidence="9 11" id="KW-0275">Fatty acid biosynthesis</keyword>
<evidence type="ECO:0000259" key="14">
    <source>
        <dbReference type="PROSITE" id="PS52004"/>
    </source>
</evidence>
<protein>
    <recommendedName>
        <fullName evidence="4 11">3-oxoacyl-[acyl-carrier-protein] synthase 2</fullName>
        <ecNumber evidence="3 11">2.3.1.179</ecNumber>
    </recommendedName>
</protein>
<evidence type="ECO:0000256" key="11">
    <source>
        <dbReference type="PIRNR" id="PIRNR000447"/>
    </source>
</evidence>
<dbReference type="PROSITE" id="PS52004">
    <property type="entry name" value="KS3_2"/>
    <property type="match status" value="1"/>
</dbReference>
<evidence type="ECO:0000256" key="10">
    <source>
        <dbReference type="ARBA" id="ARBA00023315"/>
    </source>
</evidence>
<dbReference type="Pfam" id="PF02801">
    <property type="entry name" value="Ketoacyl-synt_C"/>
    <property type="match status" value="1"/>
</dbReference>
<dbReference type="RefSeq" id="WP_068713169.1">
    <property type="nucleotide sequence ID" value="NZ_LSZP01000060.1"/>
</dbReference>
<dbReference type="EMBL" id="LSZP01000060">
    <property type="protein sequence ID" value="KXU34188.1"/>
    <property type="molecule type" value="Genomic_DNA"/>
</dbReference>
<dbReference type="EC" id="2.3.1.179" evidence="3 11"/>
<dbReference type="AlphaFoldDB" id="A0A139SHY2"/>
<gene>
    <name evidence="15" type="ORF">AXK12_07910</name>
</gene>
<keyword evidence="10 11" id="KW-0012">Acyltransferase</keyword>
<reference evidence="15 16" key="1">
    <citation type="submission" date="2016-02" db="EMBL/GenBank/DDBJ databases">
        <authorList>
            <person name="Wen L."/>
            <person name="He K."/>
            <person name="Yang H."/>
        </authorList>
    </citation>
    <scope>NUCLEOTIDE SEQUENCE [LARGE SCALE GENOMIC DNA]</scope>
    <source>
        <strain evidence="15 16">CV41</strain>
    </source>
</reference>
<dbReference type="FunFam" id="3.40.47.10:FF:000018">
    <property type="entry name" value="3-oxoacyl-[acyl-carrier-protein] synthase 2"/>
    <property type="match status" value="1"/>
</dbReference>
<dbReference type="CDD" id="cd00834">
    <property type="entry name" value="KAS_I_II"/>
    <property type="match status" value="1"/>
</dbReference>
<dbReference type="Gene3D" id="3.40.47.10">
    <property type="match status" value="1"/>
</dbReference>
<evidence type="ECO:0000256" key="1">
    <source>
        <dbReference type="ARBA" id="ARBA00005194"/>
    </source>
</evidence>
<evidence type="ECO:0000256" key="8">
    <source>
        <dbReference type="ARBA" id="ARBA00023098"/>
    </source>
</evidence>
<comment type="similarity">
    <text evidence="2 11 13">Belongs to the thiolase-like superfamily. Beta-ketoacyl-ACP synthases family.</text>
</comment>
<dbReference type="OrthoDB" id="9778690at2"/>
<dbReference type="SMART" id="SM00825">
    <property type="entry name" value="PKS_KS"/>
    <property type="match status" value="1"/>
</dbReference>
<name>A0A139SHY2_9BACT</name>
<dbReference type="GO" id="GO:0004315">
    <property type="term" value="F:3-oxoacyl-[acyl-carrier-protein] synthase activity"/>
    <property type="evidence" value="ECO:0007669"/>
    <property type="project" value="UniProtKB-UniRule"/>
</dbReference>
<accession>A0A139SHY2</accession>
<evidence type="ECO:0000256" key="13">
    <source>
        <dbReference type="RuleBase" id="RU003694"/>
    </source>
</evidence>
<dbReference type="InterPro" id="IPR000794">
    <property type="entry name" value="Beta-ketoacyl_synthase"/>
</dbReference>